<comment type="caution">
    <text evidence="2">The sequence shown here is derived from an EMBL/GenBank/DDBJ whole genome shotgun (WGS) entry which is preliminary data.</text>
</comment>
<accession>A0A066Z2D8</accession>
<dbReference type="PATRIC" id="fig|1348663.4.peg.334"/>
<name>A0A066Z2D8_9ACTN</name>
<keyword evidence="1" id="KW-0812">Transmembrane</keyword>
<reference evidence="2 3" key="1">
    <citation type="submission" date="2014-05" db="EMBL/GenBank/DDBJ databases">
        <title>Draft Genome Sequence of Kitasatospora cheerisanensis KCTC 2395.</title>
        <authorList>
            <person name="Nam D.H."/>
        </authorList>
    </citation>
    <scope>NUCLEOTIDE SEQUENCE [LARGE SCALE GENOMIC DNA]</scope>
    <source>
        <strain evidence="2 3">KCTC 2395</strain>
    </source>
</reference>
<organism evidence="2 3">
    <name type="scientific">Kitasatospora cheerisanensis KCTC 2395</name>
    <dbReference type="NCBI Taxonomy" id="1348663"/>
    <lineage>
        <taxon>Bacteria</taxon>
        <taxon>Bacillati</taxon>
        <taxon>Actinomycetota</taxon>
        <taxon>Actinomycetes</taxon>
        <taxon>Kitasatosporales</taxon>
        <taxon>Streptomycetaceae</taxon>
        <taxon>Kitasatospora</taxon>
    </lineage>
</organism>
<evidence type="ECO:0000313" key="2">
    <source>
        <dbReference type="EMBL" id="KDN87943.1"/>
    </source>
</evidence>
<dbReference type="Proteomes" id="UP000027178">
    <property type="component" value="Unassembled WGS sequence"/>
</dbReference>
<dbReference type="HOGENOM" id="CLU_2206507_0_0_11"/>
<sequence length="107" mass="11587">MDGPALSPRELVILQQIEAELGSDLELERELRTMRPARLARLRRSLVARPRSVVVVIACCLALSFGLLGLAVALRAPVLLVAVVAAWGTTLAALMILAHLARRGRSR</sequence>
<evidence type="ECO:0008006" key="4">
    <source>
        <dbReference type="Google" id="ProtNLM"/>
    </source>
</evidence>
<proteinExistence type="predicted"/>
<evidence type="ECO:0000256" key="1">
    <source>
        <dbReference type="SAM" id="Phobius"/>
    </source>
</evidence>
<evidence type="ECO:0000313" key="3">
    <source>
        <dbReference type="Proteomes" id="UP000027178"/>
    </source>
</evidence>
<gene>
    <name evidence="2" type="ORF">KCH_03560</name>
</gene>
<feature type="transmembrane region" description="Helical" evidence="1">
    <location>
        <begin position="79"/>
        <end position="101"/>
    </location>
</feature>
<dbReference type="AlphaFoldDB" id="A0A066Z2D8"/>
<dbReference type="eggNOG" id="ENOG50320S5">
    <property type="taxonomic scope" value="Bacteria"/>
</dbReference>
<dbReference type="RefSeq" id="WP_035858322.1">
    <property type="nucleotide sequence ID" value="NZ_KK853997.1"/>
</dbReference>
<keyword evidence="1" id="KW-1133">Transmembrane helix</keyword>
<protein>
    <recommendedName>
        <fullName evidence="4">DUF3040 domain-containing protein</fullName>
    </recommendedName>
</protein>
<dbReference type="EMBL" id="JNBY01000014">
    <property type="protein sequence ID" value="KDN87943.1"/>
    <property type="molecule type" value="Genomic_DNA"/>
</dbReference>
<keyword evidence="1" id="KW-0472">Membrane</keyword>
<dbReference type="OrthoDB" id="4329386at2"/>
<keyword evidence="3" id="KW-1185">Reference proteome</keyword>
<feature type="transmembrane region" description="Helical" evidence="1">
    <location>
        <begin position="53"/>
        <end position="73"/>
    </location>
</feature>